<comment type="caution">
    <text evidence="3">The sequence shown here is derived from an EMBL/GenBank/DDBJ whole genome shotgun (WGS) entry which is preliminary data.</text>
</comment>
<name>A0A7Y2NZK8_9BURK</name>
<organism evidence="3 4">
    <name type="scientific">Telluria aromaticivorans</name>
    <dbReference type="NCBI Taxonomy" id="2725995"/>
    <lineage>
        <taxon>Bacteria</taxon>
        <taxon>Pseudomonadati</taxon>
        <taxon>Pseudomonadota</taxon>
        <taxon>Betaproteobacteria</taxon>
        <taxon>Burkholderiales</taxon>
        <taxon>Oxalobacteraceae</taxon>
        <taxon>Telluria group</taxon>
        <taxon>Telluria</taxon>
    </lineage>
</organism>
<keyword evidence="1" id="KW-0812">Transmembrane</keyword>
<keyword evidence="1" id="KW-1133">Transmembrane helix</keyword>
<evidence type="ECO:0000259" key="2">
    <source>
        <dbReference type="Pfam" id="PF08239"/>
    </source>
</evidence>
<evidence type="ECO:0000256" key="1">
    <source>
        <dbReference type="SAM" id="Phobius"/>
    </source>
</evidence>
<proteinExistence type="predicted"/>
<feature type="transmembrane region" description="Helical" evidence="1">
    <location>
        <begin position="37"/>
        <end position="56"/>
    </location>
</feature>
<evidence type="ECO:0000313" key="3">
    <source>
        <dbReference type="EMBL" id="NNG23233.1"/>
    </source>
</evidence>
<keyword evidence="1" id="KW-0472">Membrane</keyword>
<dbReference type="Pfam" id="PF08239">
    <property type="entry name" value="SH3_3"/>
    <property type="match status" value="1"/>
</dbReference>
<keyword evidence="4" id="KW-1185">Reference proteome</keyword>
<dbReference type="RefSeq" id="WP_171083627.1">
    <property type="nucleotide sequence ID" value="NZ_JABAIV010000003.1"/>
</dbReference>
<sequence>MSSTTSIALYAAGLLLTLCLAAWLTPRTWWRRPNARALTVLACGTALLGALLHGLFGPPAIVHAAAPAEPERAADTPVAGERYRVRDDLNLRAAAGVNAARLAVVPAGTQVTATGHHEGDWWKVSADVEGKKREGWASSLWLRRRQEGS</sequence>
<dbReference type="EMBL" id="JABAIV010000003">
    <property type="protein sequence ID" value="NNG23233.1"/>
    <property type="molecule type" value="Genomic_DNA"/>
</dbReference>
<reference evidence="3 4" key="1">
    <citation type="submission" date="2020-04" db="EMBL/GenBank/DDBJ databases">
        <title>Massilia sp. nov., a cold adapted bacteria isolated from Arctic soil.</title>
        <authorList>
            <person name="Son J."/>
            <person name="Ka J.-O."/>
        </authorList>
    </citation>
    <scope>NUCLEOTIDE SEQUENCE [LARGE SCALE GENOMIC DNA]</scope>
    <source>
        <strain evidence="3 4">ML15P13</strain>
    </source>
</reference>
<gene>
    <name evidence="3" type="ORF">HGB41_09500</name>
</gene>
<dbReference type="Gene3D" id="2.30.30.40">
    <property type="entry name" value="SH3 Domains"/>
    <property type="match status" value="1"/>
</dbReference>
<dbReference type="AlphaFoldDB" id="A0A7Y2NZK8"/>
<accession>A0A7Y2NZK8</accession>
<dbReference type="InterPro" id="IPR003646">
    <property type="entry name" value="SH3-like_bac-type"/>
</dbReference>
<evidence type="ECO:0000313" key="4">
    <source>
        <dbReference type="Proteomes" id="UP000533905"/>
    </source>
</evidence>
<dbReference type="Proteomes" id="UP000533905">
    <property type="component" value="Unassembled WGS sequence"/>
</dbReference>
<feature type="domain" description="SH3b" evidence="2">
    <location>
        <begin position="87"/>
        <end position="142"/>
    </location>
</feature>
<protein>
    <submittedName>
        <fullName evidence="3">SH3 domain-containing protein</fullName>
    </submittedName>
</protein>